<comment type="catalytic activity">
    <reaction evidence="10 11">
        <text>L-glutamyl-tRNA(Gln) + L-glutamine + ATP + H2O = L-glutaminyl-tRNA(Gln) + L-glutamate + ADP + phosphate + H(+)</text>
        <dbReference type="Rhea" id="RHEA:17521"/>
        <dbReference type="Rhea" id="RHEA-COMP:9681"/>
        <dbReference type="Rhea" id="RHEA-COMP:9684"/>
        <dbReference type="ChEBI" id="CHEBI:15377"/>
        <dbReference type="ChEBI" id="CHEBI:15378"/>
        <dbReference type="ChEBI" id="CHEBI:29985"/>
        <dbReference type="ChEBI" id="CHEBI:30616"/>
        <dbReference type="ChEBI" id="CHEBI:43474"/>
        <dbReference type="ChEBI" id="CHEBI:58359"/>
        <dbReference type="ChEBI" id="CHEBI:78520"/>
        <dbReference type="ChEBI" id="CHEBI:78521"/>
        <dbReference type="ChEBI" id="CHEBI:456216"/>
    </reaction>
</comment>
<comment type="similarity">
    <text evidence="1 11">Belongs to the GatB/GatE family. GatB subfamily.</text>
</comment>
<dbReference type="PANTHER" id="PTHR11659">
    <property type="entry name" value="GLUTAMYL-TRNA GLN AMIDOTRANSFERASE SUBUNIT B MITOCHONDRIAL AND PROKARYOTIC PET112-RELATED"/>
    <property type="match status" value="1"/>
</dbReference>
<keyword evidence="4 11" id="KW-0436">Ligase</keyword>
<evidence type="ECO:0000256" key="12">
    <source>
        <dbReference type="SAM" id="MobiDB-lite"/>
    </source>
</evidence>
<dbReference type="InterPro" id="IPR018027">
    <property type="entry name" value="Asn/Gln_amidotransferase"/>
</dbReference>
<sequence length="504" mass="54299">MAAAKLMDYDKALEMFEPVLGFEVHVELNTRTKMFSNAPNPANEEFHSAEPNTLIAPVDMGLPGALPVVNAAAVRSAISLGLALGCTIAESSRFARKNYFYPDLGKNYQISQADEPIAFEGSVEIELEDGTIIAVPIERAHMEEDAGKLTHMGGATGRIQGAEYSLVDYNRAGVPLVEIVTKPIIGAEHRAPEIGKAYVATIRDIVRGLGISEARLERGNLRCDANVSLRPRGQEKLGTRTETKNVNSMRSVERAVRYEIQRQAQILADGGTITQETRHWHEDTGRTSPGRPKSDADDYRYFPEPDLLPVQPAAELIEELRAALPEQPVARRRRLKADWGFTDLEFQDVHNGGLIDEVEATIAAGAAPASARKWWTGEITRIANTQDREASALIAPADVAALQSLVDAGTLTDKLARQVLEGVIAGEGTPEEVVESRGLAVVSDDGALIAAIDEALAAQPDVLAKIKDGKVQAAGAVIGAVMKAMKGQADAARVRELVLVRAAE</sequence>
<dbReference type="AlphaFoldDB" id="A0A1R4IDP8"/>
<dbReference type="RefSeq" id="WP_087129686.1">
    <property type="nucleotide sequence ID" value="NZ_FUKO01000006.1"/>
</dbReference>
<keyword evidence="6 11" id="KW-0067">ATP-binding</keyword>
<dbReference type="PANTHER" id="PTHR11659:SF0">
    <property type="entry name" value="GLUTAMYL-TRNA(GLN) AMIDOTRANSFERASE SUBUNIT B, MITOCHONDRIAL"/>
    <property type="match status" value="1"/>
</dbReference>
<proteinExistence type="inferred from homology"/>
<keyword evidence="14" id="KW-0808">Transferase</keyword>
<dbReference type="GO" id="GO:0050567">
    <property type="term" value="F:glutaminyl-tRNA synthase (glutamine-hydrolyzing) activity"/>
    <property type="evidence" value="ECO:0007669"/>
    <property type="project" value="UniProtKB-UniRule"/>
</dbReference>
<dbReference type="HAMAP" id="MF_00121">
    <property type="entry name" value="GatB"/>
    <property type="match status" value="1"/>
</dbReference>
<dbReference type="OrthoDB" id="9804078at2"/>
<feature type="domain" description="Asn/Gln amidotransferase" evidence="13">
    <location>
        <begin position="356"/>
        <end position="502"/>
    </location>
</feature>
<dbReference type="InterPro" id="IPR006075">
    <property type="entry name" value="Asn/Gln-tRNA_Trfase_suB/E_cat"/>
</dbReference>
<name>A0A1R4IDP8_9MICO</name>
<evidence type="ECO:0000313" key="15">
    <source>
        <dbReference type="Proteomes" id="UP000196320"/>
    </source>
</evidence>
<dbReference type="GO" id="GO:0050566">
    <property type="term" value="F:asparaginyl-tRNA synthase (glutamine-hydrolyzing) activity"/>
    <property type="evidence" value="ECO:0007669"/>
    <property type="project" value="RHEA"/>
</dbReference>
<protein>
    <recommendedName>
        <fullName evidence="3 11">Aspartyl/glutamyl-tRNA(Asn/Gln) amidotransferase subunit B</fullName>
        <shortName evidence="11">Asp/Glu-ADT subunit B</shortName>
        <ecNumber evidence="11">6.3.5.-</ecNumber>
    </recommendedName>
</protein>
<evidence type="ECO:0000256" key="1">
    <source>
        <dbReference type="ARBA" id="ARBA00005306"/>
    </source>
</evidence>
<evidence type="ECO:0000313" key="14">
    <source>
        <dbReference type="EMBL" id="SJN17694.1"/>
    </source>
</evidence>
<dbReference type="InterPro" id="IPR023168">
    <property type="entry name" value="GatB_Yqey_C_2"/>
</dbReference>
<organism evidence="14 15">
    <name type="scientific">Microbacterium esteraromaticum</name>
    <dbReference type="NCBI Taxonomy" id="57043"/>
    <lineage>
        <taxon>Bacteria</taxon>
        <taxon>Bacillati</taxon>
        <taxon>Actinomycetota</taxon>
        <taxon>Actinomycetes</taxon>
        <taxon>Micrococcales</taxon>
        <taxon>Microbacteriaceae</taxon>
        <taxon>Microbacterium</taxon>
    </lineage>
</organism>
<evidence type="ECO:0000256" key="6">
    <source>
        <dbReference type="ARBA" id="ARBA00022840"/>
    </source>
</evidence>
<dbReference type="SMART" id="SM00845">
    <property type="entry name" value="GatB_Yqey"/>
    <property type="match status" value="1"/>
</dbReference>
<comment type="subunit">
    <text evidence="2 11">Heterotrimer of A, B and C subunits.</text>
</comment>
<dbReference type="InterPro" id="IPR014746">
    <property type="entry name" value="Gln_synth/guanido_kin_cat_dom"/>
</dbReference>
<dbReference type="EMBL" id="FUKO01000006">
    <property type="protein sequence ID" value="SJN17694.1"/>
    <property type="molecule type" value="Genomic_DNA"/>
</dbReference>
<dbReference type="Proteomes" id="UP000196320">
    <property type="component" value="Unassembled WGS sequence"/>
</dbReference>
<dbReference type="GO" id="GO:0070681">
    <property type="term" value="P:glutaminyl-tRNAGln biosynthesis via transamidation"/>
    <property type="evidence" value="ECO:0007669"/>
    <property type="project" value="TreeGrafter"/>
</dbReference>
<accession>A0A1R4IDP8</accession>
<evidence type="ECO:0000256" key="10">
    <source>
        <dbReference type="ARBA" id="ARBA00047913"/>
    </source>
</evidence>
<dbReference type="PROSITE" id="PS01234">
    <property type="entry name" value="GATB"/>
    <property type="match status" value="1"/>
</dbReference>
<dbReference type="InterPro" id="IPR017959">
    <property type="entry name" value="Asn/Gln-tRNA_amidoTrfase_suB/E"/>
</dbReference>
<dbReference type="EC" id="6.3.5.-" evidence="11"/>
<dbReference type="SUPFAM" id="SSF55931">
    <property type="entry name" value="Glutamine synthetase/guanido kinase"/>
    <property type="match status" value="1"/>
</dbReference>
<dbReference type="GO" id="GO:0016740">
    <property type="term" value="F:transferase activity"/>
    <property type="evidence" value="ECO:0007669"/>
    <property type="project" value="UniProtKB-KW"/>
</dbReference>
<dbReference type="GO" id="GO:0005524">
    <property type="term" value="F:ATP binding"/>
    <property type="evidence" value="ECO:0007669"/>
    <property type="project" value="UniProtKB-KW"/>
</dbReference>
<comment type="function">
    <text evidence="8 11">Allows the formation of correctly charged Asn-tRNA(Asn) or Gln-tRNA(Gln) through the transamidation of misacylated Asp-tRNA(Asn) or Glu-tRNA(Gln) in organisms which lack either or both of asparaginyl-tRNA or glutaminyl-tRNA synthetases. The reaction takes place in the presence of glutamine and ATP through an activated phospho-Asp-tRNA(Asn) or phospho-Glu-tRNA(Gln).</text>
</comment>
<evidence type="ECO:0000256" key="11">
    <source>
        <dbReference type="HAMAP-Rule" id="MF_00121"/>
    </source>
</evidence>
<evidence type="ECO:0000256" key="3">
    <source>
        <dbReference type="ARBA" id="ARBA00016923"/>
    </source>
</evidence>
<evidence type="ECO:0000256" key="9">
    <source>
        <dbReference type="ARBA" id="ARBA00047380"/>
    </source>
</evidence>
<dbReference type="GO" id="GO:0006412">
    <property type="term" value="P:translation"/>
    <property type="evidence" value="ECO:0007669"/>
    <property type="project" value="UniProtKB-UniRule"/>
</dbReference>
<dbReference type="Pfam" id="PF02637">
    <property type="entry name" value="GatB_Yqey"/>
    <property type="match status" value="1"/>
</dbReference>
<dbReference type="SUPFAM" id="SSF89095">
    <property type="entry name" value="GatB/YqeY motif"/>
    <property type="match status" value="1"/>
</dbReference>
<dbReference type="InterPro" id="IPR017958">
    <property type="entry name" value="Gln-tRNA_amidoTrfase_suB_CS"/>
</dbReference>
<dbReference type="Pfam" id="PF02934">
    <property type="entry name" value="GatB_N"/>
    <property type="match status" value="1"/>
</dbReference>
<keyword evidence="15" id="KW-1185">Reference proteome</keyword>
<evidence type="ECO:0000256" key="4">
    <source>
        <dbReference type="ARBA" id="ARBA00022598"/>
    </source>
</evidence>
<evidence type="ECO:0000256" key="5">
    <source>
        <dbReference type="ARBA" id="ARBA00022741"/>
    </source>
</evidence>
<dbReference type="InterPro" id="IPR004413">
    <property type="entry name" value="GatB"/>
</dbReference>
<dbReference type="NCBIfam" id="NF004013">
    <property type="entry name" value="PRK05477.1-3"/>
    <property type="match status" value="1"/>
</dbReference>
<dbReference type="InterPro" id="IPR003789">
    <property type="entry name" value="Asn/Gln_tRNA_amidoTrase-B-like"/>
</dbReference>
<evidence type="ECO:0000256" key="2">
    <source>
        <dbReference type="ARBA" id="ARBA00011123"/>
    </source>
</evidence>
<keyword evidence="7 11" id="KW-0648">Protein biosynthesis</keyword>
<feature type="compositionally biased region" description="Basic and acidic residues" evidence="12">
    <location>
        <begin position="276"/>
        <end position="285"/>
    </location>
</feature>
<dbReference type="NCBIfam" id="NF004012">
    <property type="entry name" value="PRK05477.1-2"/>
    <property type="match status" value="1"/>
</dbReference>
<keyword evidence="5 11" id="KW-0547">Nucleotide-binding</keyword>
<dbReference type="NCBIfam" id="TIGR00133">
    <property type="entry name" value="gatB"/>
    <property type="match status" value="1"/>
</dbReference>
<evidence type="ECO:0000259" key="13">
    <source>
        <dbReference type="SMART" id="SM00845"/>
    </source>
</evidence>
<gene>
    <name evidence="11" type="primary">gatB</name>
    <name evidence="14" type="ORF">FM104_01445</name>
</gene>
<dbReference type="Gene3D" id="1.10.10.410">
    <property type="match status" value="1"/>
</dbReference>
<evidence type="ECO:0000256" key="8">
    <source>
        <dbReference type="ARBA" id="ARBA00024799"/>
    </source>
</evidence>
<reference evidence="14 15" key="1">
    <citation type="submission" date="2017-02" db="EMBL/GenBank/DDBJ databases">
        <authorList>
            <person name="Peterson S.W."/>
        </authorList>
    </citation>
    <scope>NUCLEOTIDE SEQUENCE [LARGE SCALE GENOMIC DNA]</scope>
    <source>
        <strain evidence="14 15">B Mb 05.01</strain>
    </source>
</reference>
<feature type="region of interest" description="Disordered" evidence="12">
    <location>
        <begin position="276"/>
        <end position="295"/>
    </location>
</feature>
<comment type="catalytic activity">
    <reaction evidence="9 11">
        <text>L-aspartyl-tRNA(Asn) + L-glutamine + ATP + H2O = L-asparaginyl-tRNA(Asn) + L-glutamate + ADP + phosphate + 2 H(+)</text>
        <dbReference type="Rhea" id="RHEA:14513"/>
        <dbReference type="Rhea" id="RHEA-COMP:9674"/>
        <dbReference type="Rhea" id="RHEA-COMP:9677"/>
        <dbReference type="ChEBI" id="CHEBI:15377"/>
        <dbReference type="ChEBI" id="CHEBI:15378"/>
        <dbReference type="ChEBI" id="CHEBI:29985"/>
        <dbReference type="ChEBI" id="CHEBI:30616"/>
        <dbReference type="ChEBI" id="CHEBI:43474"/>
        <dbReference type="ChEBI" id="CHEBI:58359"/>
        <dbReference type="ChEBI" id="CHEBI:78515"/>
        <dbReference type="ChEBI" id="CHEBI:78516"/>
        <dbReference type="ChEBI" id="CHEBI:456216"/>
    </reaction>
</comment>
<evidence type="ECO:0000256" key="7">
    <source>
        <dbReference type="ARBA" id="ARBA00022917"/>
    </source>
</evidence>
<dbReference type="NCBIfam" id="NF004014">
    <property type="entry name" value="PRK05477.1-4"/>
    <property type="match status" value="1"/>
</dbReference>